<dbReference type="OrthoDB" id="9791520at2"/>
<proteinExistence type="inferred from homology"/>
<evidence type="ECO:0000256" key="1">
    <source>
        <dbReference type="ARBA" id="ARBA00009477"/>
    </source>
</evidence>
<dbReference type="PATRIC" id="fig|874156.12.peg.2627"/>
<organism evidence="3 4">
    <name type="scientific">Aurantiacibacter marinus</name>
    <dbReference type="NCBI Taxonomy" id="874156"/>
    <lineage>
        <taxon>Bacteria</taxon>
        <taxon>Pseudomonadati</taxon>
        <taxon>Pseudomonadota</taxon>
        <taxon>Alphaproteobacteria</taxon>
        <taxon>Sphingomonadales</taxon>
        <taxon>Erythrobacteraceae</taxon>
        <taxon>Aurantiacibacter</taxon>
    </lineage>
</organism>
<dbReference type="Proteomes" id="UP000053455">
    <property type="component" value="Unassembled WGS sequence"/>
</dbReference>
<dbReference type="PANTHER" id="PTHR30469">
    <property type="entry name" value="MULTIDRUG RESISTANCE PROTEIN MDTA"/>
    <property type="match status" value="1"/>
</dbReference>
<dbReference type="GO" id="GO:0015562">
    <property type="term" value="F:efflux transmembrane transporter activity"/>
    <property type="evidence" value="ECO:0007669"/>
    <property type="project" value="TreeGrafter"/>
</dbReference>
<reference evidence="3 4" key="1">
    <citation type="submission" date="2015-04" db="EMBL/GenBank/DDBJ databases">
        <title>The draft genome sequence of Erythrobacter marinus HWDM-33.</title>
        <authorList>
            <person name="Zhuang L."/>
            <person name="Liu Y."/>
            <person name="Shao Z."/>
        </authorList>
    </citation>
    <scope>NUCLEOTIDE SEQUENCE [LARGE SCALE GENOMIC DNA]</scope>
    <source>
        <strain evidence="3 4">HWDM-33</strain>
    </source>
</reference>
<comment type="similarity">
    <text evidence="1">Belongs to the membrane fusion protein (MFP) (TC 8.A.1) family.</text>
</comment>
<evidence type="ECO:0000313" key="4">
    <source>
        <dbReference type="Proteomes" id="UP000053455"/>
    </source>
</evidence>
<name>A0A0H0XKR7_9SPHN</name>
<dbReference type="InterPro" id="IPR058637">
    <property type="entry name" value="YknX-like_C"/>
</dbReference>
<dbReference type="AlphaFoldDB" id="A0A0H0XKR7"/>
<comment type="caution">
    <text evidence="3">The sequence shown here is derived from an EMBL/GenBank/DDBJ whole genome shotgun (WGS) entry which is preliminary data.</text>
</comment>
<dbReference type="EMBL" id="LBHU01000004">
    <property type="protein sequence ID" value="KLI62924.1"/>
    <property type="molecule type" value="Genomic_DNA"/>
</dbReference>
<gene>
    <name evidence="3" type="ORF">AAV99_12755</name>
</gene>
<dbReference type="Gene3D" id="2.40.420.20">
    <property type="match status" value="1"/>
</dbReference>
<evidence type="ECO:0000313" key="3">
    <source>
        <dbReference type="EMBL" id="KLI62924.1"/>
    </source>
</evidence>
<dbReference type="NCBIfam" id="TIGR01730">
    <property type="entry name" value="RND_mfp"/>
    <property type="match status" value="1"/>
</dbReference>
<sequence>MWGRIKRWRWLLLIAGLLAAGLLYALWPEAIPVDTARVTSGEMSVGITDDGVTRAKDVYVVSAPVTGYLERIELEPGDRVESGALLARMTARPSSPLDQRSRDELRGALASAAAAEAGAAAALGQSRRDLARSEELASRGFLPRAQLEAARTRVATDNSAREQARAEMARLRAMLADPSGSASGTSVTVRAPASGEILSLINESEAVIAEGTPLITIGDPAAIELVVDLRSREAVQVEEGDRVTISQWGGTGDLAGYVARIEPFGRLNISALGIEEQRVNVIVELDPSSRAQAARLGHGFQIDATIELWRGEEALRLPIGALFRGPSGEWQVFIIESSRARIRTIELGHLNDEHAEVLSGLEQNAVVIVNPSGEVTDGVRVKVRE</sequence>
<feature type="domain" description="YknX-like C-terminal permuted SH3-like" evidence="2">
    <location>
        <begin position="315"/>
        <end position="383"/>
    </location>
</feature>
<dbReference type="STRING" id="874156.GCA_001021555_02634"/>
<dbReference type="Gene3D" id="2.40.30.170">
    <property type="match status" value="1"/>
</dbReference>
<protein>
    <submittedName>
        <fullName evidence="3">RND transporter</fullName>
    </submittedName>
</protein>
<dbReference type="Gene3D" id="1.10.287.470">
    <property type="entry name" value="Helix hairpin bin"/>
    <property type="match status" value="1"/>
</dbReference>
<evidence type="ECO:0000259" key="2">
    <source>
        <dbReference type="Pfam" id="PF25989"/>
    </source>
</evidence>
<dbReference type="RefSeq" id="WP_047094443.1">
    <property type="nucleotide sequence ID" value="NZ_LBHU01000004.1"/>
</dbReference>
<keyword evidence="4" id="KW-1185">Reference proteome</keyword>
<accession>A0A0H0XKR7</accession>
<dbReference type="GO" id="GO:1990281">
    <property type="term" value="C:efflux pump complex"/>
    <property type="evidence" value="ECO:0007669"/>
    <property type="project" value="TreeGrafter"/>
</dbReference>
<dbReference type="Gene3D" id="2.40.50.100">
    <property type="match status" value="1"/>
</dbReference>
<dbReference type="InterPro" id="IPR006143">
    <property type="entry name" value="RND_pump_MFP"/>
</dbReference>
<dbReference type="PANTHER" id="PTHR30469:SF15">
    <property type="entry name" value="HLYD FAMILY OF SECRETION PROTEINS"/>
    <property type="match status" value="1"/>
</dbReference>
<dbReference type="SUPFAM" id="SSF111369">
    <property type="entry name" value="HlyD-like secretion proteins"/>
    <property type="match status" value="1"/>
</dbReference>
<dbReference type="Pfam" id="PF25989">
    <property type="entry name" value="YknX_C"/>
    <property type="match status" value="1"/>
</dbReference>